<feature type="transmembrane region" description="Helical" evidence="7">
    <location>
        <begin position="677"/>
        <end position="696"/>
    </location>
</feature>
<evidence type="ECO:0000256" key="6">
    <source>
        <dbReference type="SAM" id="MobiDB-lite"/>
    </source>
</evidence>
<feature type="transmembrane region" description="Helical" evidence="7">
    <location>
        <begin position="335"/>
        <end position="356"/>
    </location>
</feature>
<evidence type="ECO:0000256" key="3">
    <source>
        <dbReference type="ARBA" id="ARBA00022692"/>
    </source>
</evidence>
<keyword evidence="3 7" id="KW-0812">Transmembrane</keyword>
<protein>
    <recommendedName>
        <fullName evidence="11">LMBR1 domain-containing protein 2</fullName>
    </recommendedName>
</protein>
<sequence length="829" mass="96361">MRKITDENSSISSIILSKRLRDRQNKEDRIPRKKTRYELRSFISGKKRTSRRRAYVNESSDNESLSTSDDTETTLSRKESETDFDGTDVSQNVPETLTTKKFDPDIFDDEREDADAKPSLSSVVNDGVIDSSIIRLLSGNDLTLYKYFLLEKVKQSPLRKYCLQLKSLMDDLDNEFHWHMKRNVYNSSCYLCKTTVANQTKYKRNNQSYDNNAAYTQCTKEKTSLVLIANTSDANISACPQPWSYVNPTSYEVLWRIIYWTSQFLTWCLLPFMQSICQTGEFSVKGKIKYALISNLIYYGSLLLIFGILVIYVAVNYHLDAPNLKVIVVTASTTWGLFLLVLMLGYGLVQVPFTVWNHSRTLYMLSHVQFKLSQLYNEKVDIEEKLDHIIDDVSKMCVHIKYNDPLRHCIETIVKIIPDQYQYRVKLNTDDYEDYTNTKKRTPALLDLLTEKQLIKVHEKLKTAIHIHHRVQASWLHMINEAFHLEDLVLNEKNTNHEFMHTSPLPPLWLRQKLFQKHSTLEWYTYCLIRPWFLRLCGIVLGVMSLIVIWSEMTFFSIKPVLSIFAATLNETRKHYDYFTIEVFSWFSISYLCICAYYTIFRMRIFNYFYLSLYHLTDENSLIFAATLFCRLTAPLSFNFLGLIHLDKAITKEDTHETVFTSIMGRMDVIPIISKGFNIYFPMLIFFLCIGTLFRLGSRCLRCVGFQQFFYDDDISSEYVEDGKNLMKRERRALGGVLPNEVTTTTATQPRDRRREIEEKYGLGGAIASSKLIATTTNIIQPNSNENRPLNPSTNYNEPLLNLNNDSGYLSPVQPILSGSIFFYLSLTI</sequence>
<comment type="caution">
    <text evidence="8">The sequence shown here is derived from an EMBL/GenBank/DDBJ whole genome shotgun (WGS) entry which is preliminary data.</text>
</comment>
<keyword evidence="10" id="KW-1185">Reference proteome</keyword>
<name>A0A813QEW9_9BILA</name>
<evidence type="ECO:0000256" key="4">
    <source>
        <dbReference type="ARBA" id="ARBA00022989"/>
    </source>
</evidence>
<dbReference type="Pfam" id="PF04791">
    <property type="entry name" value="LMBR1"/>
    <property type="match status" value="1"/>
</dbReference>
<feature type="transmembrane region" description="Helical" evidence="7">
    <location>
        <begin position="296"/>
        <end position="315"/>
    </location>
</feature>
<keyword evidence="5 7" id="KW-0472">Membrane</keyword>
<evidence type="ECO:0000313" key="10">
    <source>
        <dbReference type="Proteomes" id="UP000663829"/>
    </source>
</evidence>
<proteinExistence type="inferred from homology"/>
<feature type="region of interest" description="Disordered" evidence="6">
    <location>
        <begin position="50"/>
        <end position="91"/>
    </location>
</feature>
<feature type="transmembrane region" description="Helical" evidence="7">
    <location>
        <begin position="532"/>
        <end position="558"/>
    </location>
</feature>
<feature type="transmembrane region" description="Helical" evidence="7">
    <location>
        <begin position="622"/>
        <end position="644"/>
    </location>
</feature>
<dbReference type="PANTHER" id="PTHR21355">
    <property type="entry name" value="G-PROTEIN COUPLED RECEPTOR-ASSOCIATED PROTEIN LMBRD2"/>
    <property type="match status" value="1"/>
</dbReference>
<evidence type="ECO:0000256" key="1">
    <source>
        <dbReference type="ARBA" id="ARBA00004141"/>
    </source>
</evidence>
<dbReference type="Proteomes" id="UP000663829">
    <property type="component" value="Unassembled WGS sequence"/>
</dbReference>
<evidence type="ECO:0000313" key="9">
    <source>
        <dbReference type="EMBL" id="CAF3547508.1"/>
    </source>
</evidence>
<dbReference type="GO" id="GO:0016020">
    <property type="term" value="C:membrane"/>
    <property type="evidence" value="ECO:0007669"/>
    <property type="project" value="UniProtKB-SubCell"/>
</dbReference>
<accession>A0A813QEW9</accession>
<dbReference type="InterPro" id="IPR006876">
    <property type="entry name" value="LMBR1-like_membr_prot"/>
</dbReference>
<dbReference type="EMBL" id="CAJNOQ010000162">
    <property type="protein sequence ID" value="CAF0766105.1"/>
    <property type="molecule type" value="Genomic_DNA"/>
</dbReference>
<keyword evidence="4 7" id="KW-1133">Transmembrane helix</keyword>
<feature type="transmembrane region" description="Helical" evidence="7">
    <location>
        <begin position="578"/>
        <end position="601"/>
    </location>
</feature>
<evidence type="ECO:0000313" key="8">
    <source>
        <dbReference type="EMBL" id="CAF0766105.1"/>
    </source>
</evidence>
<evidence type="ECO:0000256" key="2">
    <source>
        <dbReference type="ARBA" id="ARBA00010487"/>
    </source>
</evidence>
<organism evidence="8 10">
    <name type="scientific">Didymodactylos carnosus</name>
    <dbReference type="NCBI Taxonomy" id="1234261"/>
    <lineage>
        <taxon>Eukaryota</taxon>
        <taxon>Metazoa</taxon>
        <taxon>Spiralia</taxon>
        <taxon>Gnathifera</taxon>
        <taxon>Rotifera</taxon>
        <taxon>Eurotatoria</taxon>
        <taxon>Bdelloidea</taxon>
        <taxon>Philodinida</taxon>
        <taxon>Philodinidae</taxon>
        <taxon>Didymodactylos</taxon>
    </lineage>
</organism>
<dbReference type="InterPro" id="IPR051584">
    <property type="entry name" value="GPCR-associated_LMBR1"/>
</dbReference>
<reference evidence="8" key="1">
    <citation type="submission" date="2021-02" db="EMBL/GenBank/DDBJ databases">
        <authorList>
            <person name="Nowell W R."/>
        </authorList>
    </citation>
    <scope>NUCLEOTIDE SEQUENCE</scope>
</reference>
<feature type="compositionally biased region" description="Low complexity" evidence="6">
    <location>
        <begin position="57"/>
        <end position="68"/>
    </location>
</feature>
<gene>
    <name evidence="8" type="ORF">GPM918_LOCUS1658</name>
    <name evidence="9" type="ORF">SRO942_LOCUS1658</name>
</gene>
<comment type="subcellular location">
    <subcellularLocation>
        <location evidence="1">Membrane</location>
        <topology evidence="1">Multi-pass membrane protein</topology>
    </subcellularLocation>
</comment>
<dbReference type="OrthoDB" id="203099at2759"/>
<dbReference type="AlphaFoldDB" id="A0A813QEW9"/>
<comment type="similarity">
    <text evidence="2">Belongs to the LIMR family.</text>
</comment>
<evidence type="ECO:0000256" key="7">
    <source>
        <dbReference type="SAM" id="Phobius"/>
    </source>
</evidence>
<dbReference type="PANTHER" id="PTHR21355:SF0">
    <property type="entry name" value="G-PROTEIN COUPLED RECEPTOR-ASSOCIATED PROTEIN LMBRD2"/>
    <property type="match status" value="1"/>
</dbReference>
<evidence type="ECO:0008006" key="11">
    <source>
        <dbReference type="Google" id="ProtNLM"/>
    </source>
</evidence>
<dbReference type="EMBL" id="CAJOBC010000162">
    <property type="protein sequence ID" value="CAF3547508.1"/>
    <property type="molecule type" value="Genomic_DNA"/>
</dbReference>
<dbReference type="Proteomes" id="UP000681722">
    <property type="component" value="Unassembled WGS sequence"/>
</dbReference>
<evidence type="ECO:0000256" key="5">
    <source>
        <dbReference type="ARBA" id="ARBA00023136"/>
    </source>
</evidence>